<dbReference type="PANTHER" id="PTHR32315:SF3">
    <property type="entry name" value="ADENINE PHOSPHORIBOSYLTRANSFERASE"/>
    <property type="match status" value="1"/>
</dbReference>
<comment type="function">
    <text evidence="2 11">Catalyzes a salvage reaction resulting in the formation of AMP, that is energically less costly than de novo synthesis.</text>
</comment>
<proteinExistence type="inferred from homology"/>
<dbReference type="NCBIfam" id="TIGR01090">
    <property type="entry name" value="apt"/>
    <property type="match status" value="1"/>
</dbReference>
<reference evidence="13 14" key="1">
    <citation type="journal article" date="2016" name="Nat. Commun.">
        <title>Thousands of microbial genomes shed light on interconnected biogeochemical processes in an aquifer system.</title>
        <authorList>
            <person name="Anantharaman K."/>
            <person name="Brown C.T."/>
            <person name="Hug L.A."/>
            <person name="Sharon I."/>
            <person name="Castelle C.J."/>
            <person name="Probst A.J."/>
            <person name="Thomas B.C."/>
            <person name="Singh A."/>
            <person name="Wilkins M.J."/>
            <person name="Karaoz U."/>
            <person name="Brodie E.L."/>
            <person name="Williams K.H."/>
            <person name="Hubbard S.S."/>
            <person name="Banfield J.F."/>
        </authorList>
    </citation>
    <scope>NUCLEOTIDE SEQUENCE [LARGE SCALE GENOMIC DNA]</scope>
</reference>
<gene>
    <name evidence="11" type="primary">apt</name>
    <name evidence="13" type="ORF">A2731_01315</name>
</gene>
<dbReference type="EC" id="2.4.2.7" evidence="6 11"/>
<dbReference type="InterPro" id="IPR005764">
    <property type="entry name" value="Ade_phspho_trans"/>
</dbReference>
<protein>
    <recommendedName>
        <fullName evidence="6 11">Adenine phosphoribosyltransferase</fullName>
        <shortName evidence="11">APRT</shortName>
        <ecNumber evidence="6 11">2.4.2.7</ecNumber>
    </recommendedName>
</protein>
<keyword evidence="10 11" id="KW-0660">Purine salvage</keyword>
<dbReference type="GO" id="GO:0006168">
    <property type="term" value="P:adenine salvage"/>
    <property type="evidence" value="ECO:0007669"/>
    <property type="project" value="InterPro"/>
</dbReference>
<dbReference type="EMBL" id="MHIC01000021">
    <property type="protein sequence ID" value="OGY44953.1"/>
    <property type="molecule type" value="Genomic_DNA"/>
</dbReference>
<comment type="subcellular location">
    <subcellularLocation>
        <location evidence="3 11">Cytoplasm</location>
    </subcellularLocation>
</comment>
<dbReference type="InterPro" id="IPR050054">
    <property type="entry name" value="UPRTase/APRTase"/>
</dbReference>
<evidence type="ECO:0000256" key="6">
    <source>
        <dbReference type="ARBA" id="ARBA00011893"/>
    </source>
</evidence>
<comment type="caution">
    <text evidence="13">The sequence shown here is derived from an EMBL/GenBank/DDBJ whole genome shotgun (WGS) entry which is preliminary data.</text>
</comment>
<keyword evidence="9 11" id="KW-0808">Transferase</keyword>
<dbReference type="Pfam" id="PF00156">
    <property type="entry name" value="Pribosyltran"/>
    <property type="match status" value="1"/>
</dbReference>
<dbReference type="SUPFAM" id="SSF53271">
    <property type="entry name" value="PRTase-like"/>
    <property type="match status" value="1"/>
</dbReference>
<evidence type="ECO:0000256" key="4">
    <source>
        <dbReference type="ARBA" id="ARBA00004659"/>
    </source>
</evidence>
<dbReference type="GO" id="GO:0002055">
    <property type="term" value="F:adenine binding"/>
    <property type="evidence" value="ECO:0007669"/>
    <property type="project" value="TreeGrafter"/>
</dbReference>
<dbReference type="NCBIfam" id="NF002636">
    <property type="entry name" value="PRK02304.1-5"/>
    <property type="match status" value="1"/>
</dbReference>
<evidence type="ECO:0000256" key="2">
    <source>
        <dbReference type="ARBA" id="ARBA00003968"/>
    </source>
</evidence>
<comment type="similarity">
    <text evidence="5 11">Belongs to the purine/pyrimidine phosphoribosyltransferase family.</text>
</comment>
<comment type="pathway">
    <text evidence="4 11">Purine metabolism; AMP biosynthesis via salvage pathway; AMP from adenine: step 1/1.</text>
</comment>
<dbReference type="Proteomes" id="UP000176241">
    <property type="component" value="Unassembled WGS sequence"/>
</dbReference>
<evidence type="ECO:0000256" key="11">
    <source>
        <dbReference type="HAMAP-Rule" id="MF_00004"/>
    </source>
</evidence>
<dbReference type="PANTHER" id="PTHR32315">
    <property type="entry name" value="ADENINE PHOSPHORIBOSYLTRANSFERASE"/>
    <property type="match status" value="1"/>
</dbReference>
<evidence type="ECO:0000313" key="13">
    <source>
        <dbReference type="EMBL" id="OGY44953.1"/>
    </source>
</evidence>
<evidence type="ECO:0000256" key="9">
    <source>
        <dbReference type="ARBA" id="ARBA00022679"/>
    </source>
</evidence>
<dbReference type="AlphaFoldDB" id="A0A1G1XXU9"/>
<dbReference type="GO" id="GO:0044209">
    <property type="term" value="P:AMP salvage"/>
    <property type="evidence" value="ECO:0007669"/>
    <property type="project" value="UniProtKB-UniRule"/>
</dbReference>
<sequence>MNMERNYLDQKIRKIPNFPKEGILFYDVTTLFEDAEVFKKVIDELSQPYAGQKIDKIVGIDARGFLLASTMAYKLGAGISIVRKKGKLPYKTHFATYQKEYGPDTIEMHEDTIKPGEKVIIVDDLLATGGTMLATIDLVKQMGGEIVGIDFVINLTFLPGEKLLKENGYSIHYLISYDNEDVKKADQN</sequence>
<comment type="catalytic activity">
    <reaction evidence="1 11">
        <text>AMP + diphosphate = 5-phospho-alpha-D-ribose 1-diphosphate + adenine</text>
        <dbReference type="Rhea" id="RHEA:16609"/>
        <dbReference type="ChEBI" id="CHEBI:16708"/>
        <dbReference type="ChEBI" id="CHEBI:33019"/>
        <dbReference type="ChEBI" id="CHEBI:58017"/>
        <dbReference type="ChEBI" id="CHEBI:456215"/>
        <dbReference type="EC" id="2.4.2.7"/>
    </reaction>
</comment>
<keyword evidence="7 11" id="KW-0963">Cytoplasm</keyword>
<dbReference type="CDD" id="cd06223">
    <property type="entry name" value="PRTases_typeI"/>
    <property type="match status" value="1"/>
</dbReference>
<dbReference type="GO" id="GO:0006166">
    <property type="term" value="P:purine ribonucleoside salvage"/>
    <property type="evidence" value="ECO:0007669"/>
    <property type="project" value="UniProtKB-UniRule"/>
</dbReference>
<dbReference type="FunFam" id="3.40.50.2020:FF:000021">
    <property type="entry name" value="Adenine phosphoribosyltransferase"/>
    <property type="match status" value="1"/>
</dbReference>
<comment type="subunit">
    <text evidence="11">Homodimer.</text>
</comment>
<dbReference type="HAMAP" id="MF_00004">
    <property type="entry name" value="Aden_phosphoribosyltr"/>
    <property type="match status" value="1"/>
</dbReference>
<dbReference type="Gene3D" id="3.40.50.2020">
    <property type="match status" value="1"/>
</dbReference>
<evidence type="ECO:0000256" key="3">
    <source>
        <dbReference type="ARBA" id="ARBA00004496"/>
    </source>
</evidence>
<evidence type="ECO:0000256" key="7">
    <source>
        <dbReference type="ARBA" id="ARBA00022490"/>
    </source>
</evidence>
<dbReference type="InterPro" id="IPR000836">
    <property type="entry name" value="PRTase_dom"/>
</dbReference>
<dbReference type="GO" id="GO:0016208">
    <property type="term" value="F:AMP binding"/>
    <property type="evidence" value="ECO:0007669"/>
    <property type="project" value="TreeGrafter"/>
</dbReference>
<dbReference type="GO" id="GO:0005737">
    <property type="term" value="C:cytoplasm"/>
    <property type="evidence" value="ECO:0007669"/>
    <property type="project" value="UniProtKB-SubCell"/>
</dbReference>
<dbReference type="UniPathway" id="UPA00588">
    <property type="reaction ID" value="UER00646"/>
</dbReference>
<dbReference type="NCBIfam" id="NF002634">
    <property type="entry name" value="PRK02304.1-3"/>
    <property type="match status" value="1"/>
</dbReference>
<feature type="domain" description="Phosphoribosyltransferase" evidence="12">
    <location>
        <begin position="39"/>
        <end position="149"/>
    </location>
</feature>
<evidence type="ECO:0000259" key="12">
    <source>
        <dbReference type="Pfam" id="PF00156"/>
    </source>
</evidence>
<dbReference type="GO" id="GO:0003999">
    <property type="term" value="F:adenine phosphoribosyltransferase activity"/>
    <property type="evidence" value="ECO:0007669"/>
    <property type="project" value="UniProtKB-UniRule"/>
</dbReference>
<evidence type="ECO:0000256" key="10">
    <source>
        <dbReference type="ARBA" id="ARBA00022726"/>
    </source>
</evidence>
<dbReference type="STRING" id="1797533.A2731_01315"/>
<accession>A0A1G1XXU9</accession>
<evidence type="ECO:0000256" key="1">
    <source>
        <dbReference type="ARBA" id="ARBA00000868"/>
    </source>
</evidence>
<evidence type="ECO:0000313" key="14">
    <source>
        <dbReference type="Proteomes" id="UP000176241"/>
    </source>
</evidence>
<dbReference type="InterPro" id="IPR029057">
    <property type="entry name" value="PRTase-like"/>
</dbReference>
<keyword evidence="8 11" id="KW-0328">Glycosyltransferase</keyword>
<evidence type="ECO:0000256" key="8">
    <source>
        <dbReference type="ARBA" id="ARBA00022676"/>
    </source>
</evidence>
<organism evidence="13 14">
    <name type="scientific">Candidatus Buchananbacteria bacterium RIFCSPHIGHO2_01_FULL_39_8</name>
    <dbReference type="NCBI Taxonomy" id="1797533"/>
    <lineage>
        <taxon>Bacteria</taxon>
        <taxon>Candidatus Buchananiibacteriota</taxon>
    </lineage>
</organism>
<evidence type="ECO:0000256" key="5">
    <source>
        <dbReference type="ARBA" id="ARBA00008391"/>
    </source>
</evidence>
<name>A0A1G1XXU9_9BACT</name>